<feature type="transmembrane region" description="Helical" evidence="6">
    <location>
        <begin position="379"/>
        <end position="397"/>
    </location>
</feature>
<accession>A0A7S3R6P4</accession>
<evidence type="ECO:0000256" key="2">
    <source>
        <dbReference type="ARBA" id="ARBA00022692"/>
    </source>
</evidence>
<evidence type="ECO:0000256" key="6">
    <source>
        <dbReference type="SAM" id="Phobius"/>
    </source>
</evidence>
<keyword evidence="4 6" id="KW-0472">Membrane</keyword>
<feature type="region of interest" description="Disordered" evidence="5">
    <location>
        <begin position="220"/>
        <end position="274"/>
    </location>
</feature>
<dbReference type="EMBL" id="HBIP01031313">
    <property type="protein sequence ID" value="CAE0503936.1"/>
    <property type="molecule type" value="Transcribed_RNA"/>
</dbReference>
<dbReference type="Pfam" id="PF02535">
    <property type="entry name" value="Zip"/>
    <property type="match status" value="1"/>
</dbReference>
<organism evidence="7">
    <name type="scientific">Dunaliella tertiolecta</name>
    <name type="common">Green alga</name>
    <dbReference type="NCBI Taxonomy" id="3047"/>
    <lineage>
        <taxon>Eukaryota</taxon>
        <taxon>Viridiplantae</taxon>
        <taxon>Chlorophyta</taxon>
        <taxon>core chlorophytes</taxon>
        <taxon>Chlorophyceae</taxon>
        <taxon>CS clade</taxon>
        <taxon>Chlamydomonadales</taxon>
        <taxon>Dunaliellaceae</taxon>
        <taxon>Dunaliella</taxon>
    </lineage>
</organism>
<gene>
    <name evidence="7" type="ORF">DTER00134_LOCUS19009</name>
</gene>
<feature type="compositionally biased region" description="Polar residues" evidence="5">
    <location>
        <begin position="220"/>
        <end position="231"/>
    </location>
</feature>
<feature type="compositionally biased region" description="Polar residues" evidence="5">
    <location>
        <begin position="112"/>
        <end position="124"/>
    </location>
</feature>
<evidence type="ECO:0000256" key="5">
    <source>
        <dbReference type="SAM" id="MobiDB-lite"/>
    </source>
</evidence>
<evidence type="ECO:0000256" key="3">
    <source>
        <dbReference type="ARBA" id="ARBA00022989"/>
    </source>
</evidence>
<sequence length="427" mass="45230">MADGFAWPLALSTLAGCSTSVGGYIGVMRKPSQRDMSYMLGLAIGVMMTVSIVELVVKNAIENDALKVCASAIMGALTYYVLEPLVPRMEGATHDTPPKGKEDLEHSGEETCFSSGGDSDPHNAQMSAVAHRKKAQIARRNTSTNMEVDARADVTLSGTSLMSPRQREELAVAATPIPAAYGGVLYPQDSGSSGGGRSNGTCLPTATSADAQILPLAQQGMDQQGAVSSHNALGIQHQQHQQHHNPQQLLPWQQEQQPQQQQQQEEYPSHSPSLLPQQRSAGLLRLGVLMTITMTLHNMPEGFAVAFSAYTHIGPLMAVAIALHNVPEGIIIAAPIFAATGSRWKALGWATASGLSEPLGALLALLVLHPFITPERLQYLLAAVGGLMLAVCAIELWPEGRACKHNWGLGVGIAVGTIVMGGTLCVE</sequence>
<proteinExistence type="predicted"/>
<keyword evidence="2 6" id="KW-0812">Transmembrane</keyword>
<reference evidence="7" key="1">
    <citation type="submission" date="2021-01" db="EMBL/GenBank/DDBJ databases">
        <authorList>
            <person name="Corre E."/>
            <person name="Pelletier E."/>
            <person name="Niang G."/>
            <person name="Scheremetjew M."/>
            <person name="Finn R."/>
            <person name="Kale V."/>
            <person name="Holt S."/>
            <person name="Cochrane G."/>
            <person name="Meng A."/>
            <person name="Brown T."/>
            <person name="Cohen L."/>
        </authorList>
    </citation>
    <scope>NUCLEOTIDE SEQUENCE</scope>
    <source>
        <strain evidence="7">CCMP1320</strain>
    </source>
</reference>
<feature type="transmembrane region" description="Helical" evidence="6">
    <location>
        <begin position="6"/>
        <end position="27"/>
    </location>
</feature>
<name>A0A7S3R6P4_DUNTE</name>
<feature type="transmembrane region" description="Helical" evidence="6">
    <location>
        <begin position="409"/>
        <end position="426"/>
    </location>
</feature>
<dbReference type="AlphaFoldDB" id="A0A7S3R6P4"/>
<keyword evidence="3 6" id="KW-1133">Transmembrane helix</keyword>
<comment type="subcellular location">
    <subcellularLocation>
        <location evidence="1">Membrane</location>
        <topology evidence="1">Multi-pass membrane protein</topology>
    </subcellularLocation>
</comment>
<dbReference type="InterPro" id="IPR003689">
    <property type="entry name" value="ZIP"/>
</dbReference>
<dbReference type="GO" id="GO:0016020">
    <property type="term" value="C:membrane"/>
    <property type="evidence" value="ECO:0007669"/>
    <property type="project" value="UniProtKB-SubCell"/>
</dbReference>
<protein>
    <submittedName>
        <fullName evidence="7">Uncharacterized protein</fullName>
    </submittedName>
</protein>
<dbReference type="GO" id="GO:0005385">
    <property type="term" value="F:zinc ion transmembrane transporter activity"/>
    <property type="evidence" value="ECO:0007669"/>
    <property type="project" value="TreeGrafter"/>
</dbReference>
<dbReference type="PANTHER" id="PTHR11040">
    <property type="entry name" value="ZINC/IRON TRANSPORTER"/>
    <property type="match status" value="1"/>
</dbReference>
<feature type="region of interest" description="Disordered" evidence="5">
    <location>
        <begin position="91"/>
        <end position="124"/>
    </location>
</feature>
<feature type="compositionally biased region" description="Low complexity" evidence="5">
    <location>
        <begin position="236"/>
        <end position="266"/>
    </location>
</feature>
<feature type="compositionally biased region" description="Basic and acidic residues" evidence="5">
    <location>
        <begin position="91"/>
        <end position="109"/>
    </location>
</feature>
<dbReference type="PANTHER" id="PTHR11040:SF205">
    <property type="entry name" value="ZINC TRANSPORTER ZUPT"/>
    <property type="match status" value="1"/>
</dbReference>
<feature type="transmembrane region" description="Helical" evidence="6">
    <location>
        <begin position="39"/>
        <end position="59"/>
    </location>
</feature>
<evidence type="ECO:0000256" key="4">
    <source>
        <dbReference type="ARBA" id="ARBA00023136"/>
    </source>
</evidence>
<evidence type="ECO:0000256" key="1">
    <source>
        <dbReference type="ARBA" id="ARBA00004141"/>
    </source>
</evidence>
<feature type="transmembrane region" description="Helical" evidence="6">
    <location>
        <begin position="346"/>
        <end position="367"/>
    </location>
</feature>
<evidence type="ECO:0000313" key="7">
    <source>
        <dbReference type="EMBL" id="CAE0503936.1"/>
    </source>
</evidence>